<evidence type="ECO:0000256" key="2">
    <source>
        <dbReference type="SAM" id="Phobius"/>
    </source>
</evidence>
<feature type="transmembrane region" description="Helical" evidence="2">
    <location>
        <begin position="780"/>
        <end position="799"/>
    </location>
</feature>
<feature type="transmembrane region" description="Helical" evidence="2">
    <location>
        <begin position="224"/>
        <end position="244"/>
    </location>
</feature>
<feature type="transmembrane region" description="Helical" evidence="2">
    <location>
        <begin position="507"/>
        <end position="527"/>
    </location>
</feature>
<dbReference type="InterPro" id="IPR014600">
    <property type="entry name" value="UCP035905_mem"/>
</dbReference>
<accession>A0ABW5ADP2</accession>
<keyword evidence="4" id="KW-1185">Reference proteome</keyword>
<dbReference type="RefSeq" id="WP_378476226.1">
    <property type="nucleotide sequence ID" value="NZ_JBHUIW010000002.1"/>
</dbReference>
<sequence>MEMLALLAAVAAIILAWSETRRVAALNARLSGLEQQVIALREELRNEPPVRPVRRDSERPEASAPAAEPAAAPAAMPPEATGTKAPDDGPAIATPGSAPRPAPSSPVPPSAIPPSSVPPVRPDAAAPPRAPVSAPEPGSVPEPERGFEERFGTQWVVWIGGVALALGGIFLVRYSIEQGLLGPGVRVALGALLAAALVAAGEWTRRNEIRVGAVAVPTAHVPSILTAAGTTVAYATVYAAYALYGFLAPPVAFLLLGVVALATLAAALLHGPALAGLGLVGAYVTPLLVSSEEPSFWALYLYLIVVTAAAYALARARLWRWLALTAVCFASAWTLPGIAEAAVATAVPHTVYMVAGFVLAAALIVAGLLFGPTAEPDTVDEISSLSLAAWLVPAGLLTMVSGHDSVALSGFVLLVVATIGIAWRSTAGLGAVPVAAGLAVLVMAEWATETRLDSLIAPAGPVAGAVPEPVRASFTLHLLAGFGFAALFGVSGFFAQGRAARPVIPQVWAWGAIATPLAILIALYWRIAGFDRSIPFAGLALLLAALFAVATETLVRRPSRPGLAAGQAIFAVGTIAALALALTMALEKGFLTIALALTVPGIALVERHRPLPALRLLAAAMSLVVLARIGWEPRIVGAAVGDTPILNWLLWGYGVPAIAFWTAGHLLRKRVDDVAARTVDVLAILFTVLLVTLEIRHLVQGGDVYAVPRRPLAEVGLQVAAWLALAIGLERLRLRTRSIVHDGGALVMAVLALGGIVGGLVVVANPLVTGDAVGGPLVNLILLGYGVPAVLAATLALVARHTRPMAYRAVAATAAVGLALMWLSLEIRRVYHGAVLTVGATGDLEQYTYSAAWLGFGVALLLAGILLRSQPARLASAAVVTLTVAKVFLYDMAGLTGIFRALSFIGLGLVLVGIGLLYQRLLFPRRPAVGPASASAPPDGGAGGTV</sequence>
<feature type="transmembrane region" description="Helical" evidence="2">
    <location>
        <begin position="612"/>
        <end position="630"/>
    </location>
</feature>
<dbReference type="PANTHER" id="PTHR38434:SF1">
    <property type="entry name" value="BLL2549 PROTEIN"/>
    <property type="match status" value="1"/>
</dbReference>
<dbReference type="InterPro" id="IPR019286">
    <property type="entry name" value="DUF2339_TM"/>
</dbReference>
<keyword evidence="2" id="KW-1133">Transmembrane helix</keyword>
<feature type="transmembrane region" description="Helical" evidence="2">
    <location>
        <begin position="898"/>
        <end position="918"/>
    </location>
</feature>
<keyword evidence="2" id="KW-0472">Membrane</keyword>
<feature type="transmembrane region" description="Helical" evidence="2">
    <location>
        <begin position="563"/>
        <end position="583"/>
    </location>
</feature>
<feature type="transmembrane region" description="Helical" evidence="2">
    <location>
        <begin position="650"/>
        <end position="667"/>
    </location>
</feature>
<feature type="transmembrane region" description="Helical" evidence="2">
    <location>
        <begin position="351"/>
        <end position="370"/>
    </location>
</feature>
<feature type="transmembrane region" description="Helical" evidence="2">
    <location>
        <begin position="806"/>
        <end position="827"/>
    </location>
</feature>
<feature type="transmembrane region" description="Helical" evidence="2">
    <location>
        <begin position="874"/>
        <end position="892"/>
    </location>
</feature>
<dbReference type="PANTHER" id="PTHR38434">
    <property type="entry name" value="BLL2549 PROTEIN"/>
    <property type="match status" value="1"/>
</dbReference>
<feature type="transmembrane region" description="Helical" evidence="2">
    <location>
        <begin position="321"/>
        <end position="339"/>
    </location>
</feature>
<dbReference type="Pfam" id="PF10101">
    <property type="entry name" value="DUF2339"/>
    <property type="match status" value="1"/>
</dbReference>
<feature type="transmembrane region" description="Helical" evidence="2">
    <location>
        <begin position="674"/>
        <end position="695"/>
    </location>
</feature>
<dbReference type="PIRSF" id="PIRSF035905">
    <property type="entry name" value="UCP035905_mp"/>
    <property type="match status" value="1"/>
</dbReference>
<evidence type="ECO:0000256" key="1">
    <source>
        <dbReference type="SAM" id="MobiDB-lite"/>
    </source>
</evidence>
<feature type="compositionally biased region" description="Low complexity" evidence="1">
    <location>
        <begin position="62"/>
        <end position="80"/>
    </location>
</feature>
<name>A0ABW5ADP2_9BRAD</name>
<protein>
    <submittedName>
        <fullName evidence="3">DUF2339 domain-containing protein</fullName>
    </submittedName>
</protein>
<feature type="compositionally biased region" description="Basic and acidic residues" evidence="1">
    <location>
        <begin position="48"/>
        <end position="61"/>
    </location>
</feature>
<feature type="region of interest" description="Disordered" evidence="1">
    <location>
        <begin position="48"/>
        <end position="145"/>
    </location>
</feature>
<organism evidence="3 4">
    <name type="scientific">Rhodoplanes azumiensis</name>
    <dbReference type="NCBI Taxonomy" id="1897628"/>
    <lineage>
        <taxon>Bacteria</taxon>
        <taxon>Pseudomonadati</taxon>
        <taxon>Pseudomonadota</taxon>
        <taxon>Alphaproteobacteria</taxon>
        <taxon>Hyphomicrobiales</taxon>
        <taxon>Nitrobacteraceae</taxon>
        <taxon>Rhodoplanes</taxon>
    </lineage>
</organism>
<evidence type="ECO:0000313" key="3">
    <source>
        <dbReference type="EMBL" id="MFD2181029.1"/>
    </source>
</evidence>
<feature type="transmembrane region" description="Helical" evidence="2">
    <location>
        <begin position="847"/>
        <end position="867"/>
    </location>
</feature>
<feature type="transmembrane region" description="Helical" evidence="2">
    <location>
        <begin position="382"/>
        <end position="400"/>
    </location>
</feature>
<dbReference type="Proteomes" id="UP001597314">
    <property type="component" value="Unassembled WGS sequence"/>
</dbReference>
<feature type="transmembrane region" description="Helical" evidence="2">
    <location>
        <begin position="155"/>
        <end position="172"/>
    </location>
</feature>
<feature type="transmembrane region" description="Helical" evidence="2">
    <location>
        <begin position="715"/>
        <end position="732"/>
    </location>
</feature>
<feature type="transmembrane region" description="Helical" evidence="2">
    <location>
        <begin position="296"/>
        <end position="314"/>
    </location>
</feature>
<evidence type="ECO:0000313" key="4">
    <source>
        <dbReference type="Proteomes" id="UP001597314"/>
    </source>
</evidence>
<feature type="transmembrane region" description="Helical" evidence="2">
    <location>
        <begin position="430"/>
        <end position="448"/>
    </location>
</feature>
<feature type="transmembrane region" description="Helical" evidence="2">
    <location>
        <begin position="474"/>
        <end position="495"/>
    </location>
</feature>
<proteinExistence type="predicted"/>
<reference evidence="4" key="1">
    <citation type="journal article" date="2019" name="Int. J. Syst. Evol. Microbiol.">
        <title>The Global Catalogue of Microorganisms (GCM) 10K type strain sequencing project: providing services to taxonomists for standard genome sequencing and annotation.</title>
        <authorList>
            <consortium name="The Broad Institute Genomics Platform"/>
            <consortium name="The Broad Institute Genome Sequencing Center for Infectious Disease"/>
            <person name="Wu L."/>
            <person name="Ma J."/>
        </authorList>
    </citation>
    <scope>NUCLEOTIDE SEQUENCE [LARGE SCALE GENOMIC DNA]</scope>
    <source>
        <strain evidence="4">CGMCC 1.6774</strain>
    </source>
</reference>
<dbReference type="EMBL" id="JBHUIW010000002">
    <property type="protein sequence ID" value="MFD2181029.1"/>
    <property type="molecule type" value="Genomic_DNA"/>
</dbReference>
<gene>
    <name evidence="3" type="ORF">ACFSOX_02590</name>
</gene>
<feature type="compositionally biased region" description="Low complexity" evidence="1">
    <location>
        <begin position="122"/>
        <end position="137"/>
    </location>
</feature>
<feature type="transmembrane region" description="Helical" evidence="2">
    <location>
        <begin position="184"/>
        <end position="204"/>
    </location>
</feature>
<feature type="transmembrane region" description="Helical" evidence="2">
    <location>
        <begin position="406"/>
        <end position="423"/>
    </location>
</feature>
<feature type="transmembrane region" description="Helical" evidence="2">
    <location>
        <begin position="589"/>
        <end position="605"/>
    </location>
</feature>
<comment type="caution">
    <text evidence="3">The sequence shown here is derived from an EMBL/GenBank/DDBJ whole genome shotgun (WGS) entry which is preliminary data.</text>
</comment>
<feature type="compositionally biased region" description="Pro residues" evidence="1">
    <location>
        <begin position="98"/>
        <end position="121"/>
    </location>
</feature>
<feature type="transmembrane region" description="Helical" evidence="2">
    <location>
        <begin position="251"/>
        <end position="284"/>
    </location>
</feature>
<feature type="transmembrane region" description="Helical" evidence="2">
    <location>
        <begin position="744"/>
        <end position="768"/>
    </location>
</feature>
<feature type="transmembrane region" description="Helical" evidence="2">
    <location>
        <begin position="533"/>
        <end position="551"/>
    </location>
</feature>
<keyword evidence="2" id="KW-0812">Transmembrane</keyword>